<dbReference type="Pfam" id="PF07670">
    <property type="entry name" value="Gate"/>
    <property type="match status" value="1"/>
</dbReference>
<organism evidence="12 13">
    <name type="scientific">Agrilus planipennis</name>
    <name type="common">Emerald ash borer</name>
    <name type="synonym">Agrilus marcopoli</name>
    <dbReference type="NCBI Taxonomy" id="224129"/>
    <lineage>
        <taxon>Eukaryota</taxon>
        <taxon>Metazoa</taxon>
        <taxon>Ecdysozoa</taxon>
        <taxon>Arthropoda</taxon>
        <taxon>Hexapoda</taxon>
        <taxon>Insecta</taxon>
        <taxon>Pterygota</taxon>
        <taxon>Neoptera</taxon>
        <taxon>Endopterygota</taxon>
        <taxon>Coleoptera</taxon>
        <taxon>Polyphaga</taxon>
        <taxon>Elateriformia</taxon>
        <taxon>Buprestoidea</taxon>
        <taxon>Buprestidae</taxon>
        <taxon>Agrilinae</taxon>
        <taxon>Agrilus</taxon>
    </lineage>
</organism>
<evidence type="ECO:0000256" key="8">
    <source>
        <dbReference type="SAM" id="Phobius"/>
    </source>
</evidence>
<feature type="transmembrane region" description="Helical" evidence="8">
    <location>
        <begin position="279"/>
        <end position="300"/>
    </location>
</feature>
<evidence type="ECO:0000256" key="3">
    <source>
        <dbReference type="ARBA" id="ARBA00022475"/>
    </source>
</evidence>
<keyword evidence="6 8" id="KW-0472">Membrane</keyword>
<evidence type="ECO:0000259" key="10">
    <source>
        <dbReference type="Pfam" id="PF07662"/>
    </source>
</evidence>
<feature type="transmembrane region" description="Helical" evidence="8">
    <location>
        <begin position="120"/>
        <end position="142"/>
    </location>
</feature>
<feature type="transmembrane region" description="Helical" evidence="8">
    <location>
        <begin position="536"/>
        <end position="559"/>
    </location>
</feature>
<proteinExistence type="inferred from homology"/>
<dbReference type="GO" id="GO:0005886">
    <property type="term" value="C:plasma membrane"/>
    <property type="evidence" value="ECO:0007669"/>
    <property type="project" value="UniProtKB-SubCell"/>
</dbReference>
<feature type="domain" description="Concentrative nucleoside transporter N-terminal" evidence="9">
    <location>
        <begin position="198"/>
        <end position="270"/>
    </location>
</feature>
<dbReference type="PANTHER" id="PTHR10590">
    <property type="entry name" value="SODIUM/NUCLEOSIDE COTRANSPORTER"/>
    <property type="match status" value="1"/>
</dbReference>
<comment type="similarity">
    <text evidence="2">Belongs to the concentrative nucleoside transporter (CNT) (TC 2.A.41) family.</text>
</comment>
<dbReference type="InterPro" id="IPR011642">
    <property type="entry name" value="Gate_dom"/>
</dbReference>
<gene>
    <name evidence="13" type="primary">LOC108744131</name>
</gene>
<protein>
    <submittedName>
        <fullName evidence="13">Sodium/nucleoside cotransporter 1</fullName>
    </submittedName>
</protein>
<feature type="compositionally biased region" description="Polar residues" evidence="7">
    <location>
        <begin position="1"/>
        <end position="22"/>
    </location>
</feature>
<dbReference type="Pfam" id="PF01773">
    <property type="entry name" value="Nucleos_tra2_N"/>
    <property type="match status" value="1"/>
</dbReference>
<feature type="transmembrane region" description="Helical" evidence="8">
    <location>
        <begin position="163"/>
        <end position="185"/>
    </location>
</feature>
<evidence type="ECO:0000313" key="13">
    <source>
        <dbReference type="RefSeq" id="XP_025834181.1"/>
    </source>
</evidence>
<dbReference type="AlphaFoldDB" id="A0A7F5RDX8"/>
<feature type="transmembrane region" description="Helical" evidence="8">
    <location>
        <begin position="191"/>
        <end position="210"/>
    </location>
</feature>
<feature type="transmembrane region" description="Helical" evidence="8">
    <location>
        <begin position="217"/>
        <end position="237"/>
    </location>
</feature>
<dbReference type="InterPro" id="IPR011657">
    <property type="entry name" value="CNT_C_dom"/>
</dbReference>
<dbReference type="InterPro" id="IPR002668">
    <property type="entry name" value="CNT_N_dom"/>
</dbReference>
<accession>A0A7F5RDX8</accession>
<dbReference type="Proteomes" id="UP000192223">
    <property type="component" value="Unplaced"/>
</dbReference>
<dbReference type="InParanoid" id="A0A7F5RDX8"/>
<dbReference type="GeneID" id="108744131"/>
<dbReference type="OrthoDB" id="6075923at2759"/>
<dbReference type="GO" id="GO:0005415">
    <property type="term" value="F:nucleoside:sodium symporter activity"/>
    <property type="evidence" value="ECO:0007669"/>
    <property type="project" value="TreeGrafter"/>
</dbReference>
<sequence length="600" mass="66133">MNANEKNGFQVDNSHSRQSTIDLSGEKKRNDETTKSDLQLLPQTVINESNDGENKEKKRHGISVFIINFNSNVRQYKEKHDTKIKFLTTFLVHLILLGYFCWATQYFLKQDISLSSTTCNGYGFLMIAYIIIYFTVIYYLILKPFVLPLLFKPLAGTYKRVSSIRFIGPIIHGIILIGCIVFIAIDSRGSFERLIPLAGLLFLLLFGFAISSNHRKINWDIVIAGLDLQFLIGMLAIRWETGRNVLVCVGDKATAFLSFANNGSSFVYGDFLIMEQGVFAFQALSTILFVGMVVSILFHLGYLQMFIVTVGEFLQFFMGTTICESVNSASNIILGQTESPLLLKHYLHQLTDSEIHSIMTSGFATVSGSVFAGYISFGARATDLITASVMSAPAALCFSKLVYPETEKTSATKEAVSLSKSGYTSVLDAACKGASQGMELILGIISNVIALIAFVSFASAVLEWCGTLVGFTEEGETWTIYRITGYIFTPLSYIMGVPWDECYSVGRLIGLKTILNEFVAFQNMQSMVLTERTKVIATYAICGFSNPGSIGITVSGLSTLVPTKREVITRLVFRAFVGGAIVCLMTACIAAMVLPYDVII</sequence>
<keyword evidence="5 8" id="KW-1133">Transmembrane helix</keyword>
<keyword evidence="3" id="KW-1003">Cell membrane</keyword>
<feature type="compositionally biased region" description="Basic and acidic residues" evidence="7">
    <location>
        <begin position="24"/>
        <end position="35"/>
    </location>
</feature>
<dbReference type="Pfam" id="PF07662">
    <property type="entry name" value="Nucleos_tra2_C"/>
    <property type="match status" value="1"/>
</dbReference>
<dbReference type="RefSeq" id="XP_025834181.1">
    <property type="nucleotide sequence ID" value="XM_025978396.1"/>
</dbReference>
<keyword evidence="4 8" id="KW-0812">Transmembrane</keyword>
<evidence type="ECO:0000256" key="6">
    <source>
        <dbReference type="ARBA" id="ARBA00023136"/>
    </source>
</evidence>
<feature type="transmembrane region" description="Helical" evidence="8">
    <location>
        <begin position="571"/>
        <end position="594"/>
    </location>
</feature>
<name>A0A7F5RDX8_AGRPL</name>
<evidence type="ECO:0000256" key="5">
    <source>
        <dbReference type="ARBA" id="ARBA00022989"/>
    </source>
</evidence>
<evidence type="ECO:0000313" key="12">
    <source>
        <dbReference type="Proteomes" id="UP000192223"/>
    </source>
</evidence>
<evidence type="ECO:0000256" key="1">
    <source>
        <dbReference type="ARBA" id="ARBA00004651"/>
    </source>
</evidence>
<evidence type="ECO:0000259" key="9">
    <source>
        <dbReference type="Pfam" id="PF01773"/>
    </source>
</evidence>
<comment type="subcellular location">
    <subcellularLocation>
        <location evidence="1">Cell membrane</location>
        <topology evidence="1">Multi-pass membrane protein</topology>
    </subcellularLocation>
</comment>
<feature type="region of interest" description="Disordered" evidence="7">
    <location>
        <begin position="1"/>
        <end position="36"/>
    </location>
</feature>
<evidence type="ECO:0000259" key="11">
    <source>
        <dbReference type="Pfam" id="PF07670"/>
    </source>
</evidence>
<dbReference type="PANTHER" id="PTHR10590:SF4">
    <property type="entry name" value="SOLUTE CARRIER FAMILY 28 MEMBER 3"/>
    <property type="match status" value="1"/>
</dbReference>
<dbReference type="InterPro" id="IPR008276">
    <property type="entry name" value="C_nuclsd_transpt"/>
</dbReference>
<feature type="transmembrane region" description="Helical" evidence="8">
    <location>
        <begin position="86"/>
        <end position="108"/>
    </location>
</feature>
<feature type="domain" description="Concentrative nucleoside transporter C-terminal" evidence="10">
    <location>
        <begin position="384"/>
        <end position="590"/>
    </location>
</feature>
<dbReference type="KEGG" id="apln:108744131"/>
<keyword evidence="12" id="KW-1185">Reference proteome</keyword>
<reference evidence="13" key="1">
    <citation type="submission" date="2025-08" db="UniProtKB">
        <authorList>
            <consortium name="RefSeq"/>
        </authorList>
    </citation>
    <scope>IDENTIFICATION</scope>
    <source>
        <tissue evidence="13">Entire body</tissue>
    </source>
</reference>
<feature type="transmembrane region" description="Helical" evidence="8">
    <location>
        <begin position="440"/>
        <end position="462"/>
    </location>
</feature>
<evidence type="ECO:0000256" key="4">
    <source>
        <dbReference type="ARBA" id="ARBA00022692"/>
    </source>
</evidence>
<evidence type="ECO:0000256" key="2">
    <source>
        <dbReference type="ARBA" id="ARBA00009033"/>
    </source>
</evidence>
<feature type="domain" description="Nucleoside transporter/FeoB GTPase Gate" evidence="11">
    <location>
        <begin position="281"/>
        <end position="379"/>
    </location>
</feature>
<evidence type="ECO:0000256" key="7">
    <source>
        <dbReference type="SAM" id="MobiDB-lite"/>
    </source>
</evidence>